<keyword evidence="11 12" id="KW-0742">SOS response</keyword>
<dbReference type="InterPro" id="IPR006199">
    <property type="entry name" value="LexA_DNA-bd_dom"/>
</dbReference>
<dbReference type="GO" id="GO:0006508">
    <property type="term" value="P:proteolysis"/>
    <property type="evidence" value="ECO:0007669"/>
    <property type="project" value="InterPro"/>
</dbReference>
<sequence length="203" mass="22477">MKERPLQVLQCIYDSVKNQGYPPTVREICDQVGLASTSTVHGHLNRLEAGGYLFKDSTKPRALEITHKGLKMLGVDQPGIPIIGTVTAGQPIDAYEDVDGYFPTPPSLNSQDGEYFMLQIRGESMIETGILDGDYVIVRQQSSASNGDIVIAMTDDDEATCKRFFKENGHFRLQPENASLDPIILDDVTILGKVVSLYREHTF</sequence>
<comment type="caution">
    <text evidence="14">The sequence shown here is derived from an EMBL/GenBank/DDBJ whole genome shotgun (WGS) entry which is preliminary data.</text>
</comment>
<dbReference type="InterPro" id="IPR036390">
    <property type="entry name" value="WH_DNA-bd_sf"/>
</dbReference>
<evidence type="ECO:0000256" key="10">
    <source>
        <dbReference type="ARBA" id="ARBA00023204"/>
    </source>
</evidence>
<evidence type="ECO:0000256" key="9">
    <source>
        <dbReference type="ARBA" id="ARBA00023163"/>
    </source>
</evidence>
<proteinExistence type="inferred from homology"/>
<comment type="similarity">
    <text evidence="1 12 13">Belongs to the peptidase S24 family.</text>
</comment>
<feature type="active site" description="For autocatalytic cleavage activity" evidence="12">
    <location>
        <position position="162"/>
    </location>
</feature>
<evidence type="ECO:0000256" key="3">
    <source>
        <dbReference type="ARBA" id="ARBA00022705"/>
    </source>
</evidence>
<keyword evidence="10 12" id="KW-0234">DNA repair</keyword>
<keyword evidence="9 12" id="KW-0804">Transcription</keyword>
<evidence type="ECO:0000256" key="6">
    <source>
        <dbReference type="ARBA" id="ARBA00022813"/>
    </source>
</evidence>
<dbReference type="Proteomes" id="UP000251923">
    <property type="component" value="Unassembled WGS sequence"/>
</dbReference>
<dbReference type="GO" id="GO:0009432">
    <property type="term" value="P:SOS response"/>
    <property type="evidence" value="ECO:0007669"/>
    <property type="project" value="UniProtKB-UniRule"/>
</dbReference>
<dbReference type="EC" id="3.4.21.88" evidence="12"/>
<feature type="active site" description="For autocatalytic cleavage activity" evidence="12">
    <location>
        <position position="124"/>
    </location>
</feature>
<evidence type="ECO:0000313" key="15">
    <source>
        <dbReference type="Proteomes" id="UP000251923"/>
    </source>
</evidence>
<comment type="function">
    <text evidence="12">Represses a number of genes involved in the response to DNA damage (SOS response), including recA and lexA. In the presence of single-stranded DNA, RecA interacts with LexA causing an autocatalytic cleavage which disrupts the DNA-binding part of LexA, leading to derepression of the SOS regulon and eventually DNA repair.</text>
</comment>
<dbReference type="NCBIfam" id="TIGR00498">
    <property type="entry name" value="lexA"/>
    <property type="match status" value="1"/>
</dbReference>
<keyword evidence="8 12" id="KW-0238">DNA-binding</keyword>
<dbReference type="InterPro" id="IPR006197">
    <property type="entry name" value="Peptidase_S24_LexA"/>
</dbReference>
<keyword evidence="2 12" id="KW-0678">Repressor</keyword>
<dbReference type="Pfam" id="PF00717">
    <property type="entry name" value="Peptidase_S24"/>
    <property type="match status" value="1"/>
</dbReference>
<comment type="catalytic activity">
    <reaction evidence="12">
        <text>Hydrolysis of Ala-|-Gly bond in repressor LexA.</text>
        <dbReference type="EC" id="3.4.21.88"/>
    </reaction>
</comment>
<dbReference type="GO" id="GO:0003677">
    <property type="term" value="F:DNA binding"/>
    <property type="evidence" value="ECO:0007669"/>
    <property type="project" value="UniProtKB-UniRule"/>
</dbReference>
<gene>
    <name evidence="12" type="primary">lexA</name>
    <name evidence="14" type="ORF">DBT54_01355</name>
</gene>
<dbReference type="GO" id="GO:0006281">
    <property type="term" value="P:DNA repair"/>
    <property type="evidence" value="ECO:0007669"/>
    <property type="project" value="UniProtKB-UniRule"/>
</dbReference>
<dbReference type="Gene3D" id="2.10.109.10">
    <property type="entry name" value="Umud Fragment, subunit A"/>
    <property type="match status" value="1"/>
</dbReference>
<feature type="site" description="Cleavage; by autolysis" evidence="12">
    <location>
        <begin position="88"/>
        <end position="89"/>
    </location>
</feature>
<comment type="subunit">
    <text evidence="12">Homodimer.</text>
</comment>
<dbReference type="GO" id="GO:0004252">
    <property type="term" value="F:serine-type endopeptidase activity"/>
    <property type="evidence" value="ECO:0007669"/>
    <property type="project" value="UniProtKB-UniRule"/>
</dbReference>
<dbReference type="GeneID" id="86970674"/>
<evidence type="ECO:0000256" key="8">
    <source>
        <dbReference type="ARBA" id="ARBA00023125"/>
    </source>
</evidence>
<evidence type="ECO:0000256" key="5">
    <source>
        <dbReference type="ARBA" id="ARBA00022801"/>
    </source>
</evidence>
<dbReference type="InterPro" id="IPR036388">
    <property type="entry name" value="WH-like_DNA-bd_sf"/>
</dbReference>
<feature type="DNA-binding region" description="H-T-H motif" evidence="12">
    <location>
        <begin position="25"/>
        <end position="45"/>
    </location>
</feature>
<dbReference type="InterPro" id="IPR036286">
    <property type="entry name" value="LexA/Signal_pep-like_sf"/>
</dbReference>
<evidence type="ECO:0000256" key="12">
    <source>
        <dbReference type="HAMAP-Rule" id="MF_00015"/>
    </source>
</evidence>
<dbReference type="GO" id="GO:0006260">
    <property type="term" value="P:DNA replication"/>
    <property type="evidence" value="ECO:0007669"/>
    <property type="project" value="UniProtKB-UniRule"/>
</dbReference>
<keyword evidence="3 12" id="KW-0235">DNA replication</keyword>
<dbReference type="InterPro" id="IPR050077">
    <property type="entry name" value="LexA_repressor"/>
</dbReference>
<organism evidence="14 15">
    <name type="scientific">Aerococcus urinae</name>
    <dbReference type="NCBI Taxonomy" id="1376"/>
    <lineage>
        <taxon>Bacteria</taxon>
        <taxon>Bacillati</taxon>
        <taxon>Bacillota</taxon>
        <taxon>Bacilli</taxon>
        <taxon>Lactobacillales</taxon>
        <taxon>Aerococcaceae</taxon>
        <taxon>Aerococcus</taxon>
    </lineage>
</organism>
<dbReference type="SUPFAM" id="SSF51306">
    <property type="entry name" value="LexA/Signal peptidase"/>
    <property type="match status" value="1"/>
</dbReference>
<dbReference type="PRINTS" id="PR00726">
    <property type="entry name" value="LEXASERPTASE"/>
</dbReference>
<evidence type="ECO:0000256" key="2">
    <source>
        <dbReference type="ARBA" id="ARBA00022491"/>
    </source>
</evidence>
<evidence type="ECO:0000256" key="13">
    <source>
        <dbReference type="RuleBase" id="RU003991"/>
    </source>
</evidence>
<reference evidence="14 15" key="1">
    <citation type="submission" date="2018-04" db="EMBL/GenBank/DDBJ databases">
        <title>Aerococcus urinae genomes.</title>
        <authorList>
            <person name="Hilt E."/>
            <person name="Gilbert N.M."/>
            <person name="Thomas-White K."/>
            <person name="Putonti C."/>
            <person name="Lewis A.L."/>
            <person name="Visck K.L."/>
            <person name="Wolfe A.J."/>
        </authorList>
    </citation>
    <scope>NUCLEOTIDE SEQUENCE [LARGE SCALE GENOMIC DNA]</scope>
    <source>
        <strain evidence="14 15">UMB7480</strain>
    </source>
</reference>
<dbReference type="FunFam" id="2.10.109.10:FF:000001">
    <property type="entry name" value="LexA repressor"/>
    <property type="match status" value="1"/>
</dbReference>
<keyword evidence="7 12" id="KW-0805">Transcription regulation</keyword>
<evidence type="ECO:0000313" key="14">
    <source>
        <dbReference type="EMBL" id="RAV81077.1"/>
    </source>
</evidence>
<dbReference type="Gene3D" id="1.10.10.10">
    <property type="entry name" value="Winged helix-like DNA-binding domain superfamily/Winged helix DNA-binding domain"/>
    <property type="match status" value="1"/>
</dbReference>
<protein>
    <recommendedName>
        <fullName evidence="12">LexA repressor</fullName>
        <ecNumber evidence="12">3.4.21.88</ecNumber>
    </recommendedName>
</protein>
<evidence type="ECO:0000256" key="11">
    <source>
        <dbReference type="ARBA" id="ARBA00023236"/>
    </source>
</evidence>
<dbReference type="HAMAP" id="MF_00015">
    <property type="entry name" value="LexA"/>
    <property type="match status" value="1"/>
</dbReference>
<dbReference type="CDD" id="cd06529">
    <property type="entry name" value="S24_LexA-like"/>
    <property type="match status" value="1"/>
</dbReference>
<dbReference type="RefSeq" id="WP_064292477.1">
    <property type="nucleotide sequence ID" value="NZ_JASODP010000001.1"/>
</dbReference>
<keyword evidence="6 12" id="KW-0068">Autocatalytic cleavage</keyword>
<dbReference type="PANTHER" id="PTHR33516">
    <property type="entry name" value="LEXA REPRESSOR"/>
    <property type="match status" value="1"/>
</dbReference>
<keyword evidence="4 12" id="KW-0227">DNA damage</keyword>
<dbReference type="InterPro" id="IPR006200">
    <property type="entry name" value="LexA"/>
</dbReference>
<evidence type="ECO:0000256" key="7">
    <source>
        <dbReference type="ARBA" id="ARBA00023015"/>
    </source>
</evidence>
<evidence type="ECO:0000256" key="4">
    <source>
        <dbReference type="ARBA" id="ARBA00022763"/>
    </source>
</evidence>
<dbReference type="InterPro" id="IPR015927">
    <property type="entry name" value="Peptidase_S24_S26A/B/C"/>
</dbReference>
<name>A0A178HH58_9LACT</name>
<dbReference type="EMBL" id="QMHM01000002">
    <property type="protein sequence ID" value="RAV81077.1"/>
    <property type="molecule type" value="Genomic_DNA"/>
</dbReference>
<evidence type="ECO:0000256" key="1">
    <source>
        <dbReference type="ARBA" id="ARBA00007484"/>
    </source>
</evidence>
<dbReference type="Pfam" id="PF01726">
    <property type="entry name" value="LexA_DNA_bind"/>
    <property type="match status" value="1"/>
</dbReference>
<dbReference type="InterPro" id="IPR039418">
    <property type="entry name" value="LexA-like"/>
</dbReference>
<dbReference type="GO" id="GO:0045892">
    <property type="term" value="P:negative regulation of DNA-templated transcription"/>
    <property type="evidence" value="ECO:0007669"/>
    <property type="project" value="UniProtKB-UniRule"/>
</dbReference>
<dbReference type="PANTHER" id="PTHR33516:SF2">
    <property type="entry name" value="LEXA REPRESSOR-RELATED"/>
    <property type="match status" value="1"/>
</dbReference>
<keyword evidence="5 12" id="KW-0378">Hydrolase</keyword>
<dbReference type="SUPFAM" id="SSF46785">
    <property type="entry name" value="Winged helix' DNA-binding domain"/>
    <property type="match status" value="1"/>
</dbReference>
<accession>A0A178HH58</accession>
<dbReference type="AlphaFoldDB" id="A0A178HH58"/>